<evidence type="ECO:0000256" key="1">
    <source>
        <dbReference type="SAM" id="MobiDB-lite"/>
    </source>
</evidence>
<dbReference type="PANTHER" id="PTHR34826:SF2">
    <property type="entry name" value="UPF0590 PROTEIN C409.17C"/>
    <property type="match status" value="1"/>
</dbReference>
<evidence type="ECO:0000313" key="3">
    <source>
        <dbReference type="EMBL" id="KAG9072482.1"/>
    </source>
</evidence>
<gene>
    <name evidence="3" type="ORF">KI688_000253</name>
</gene>
<dbReference type="InterPro" id="IPR013897">
    <property type="entry name" value="Duc1"/>
</dbReference>
<dbReference type="Proteomes" id="UP000707451">
    <property type="component" value="Unassembled WGS sequence"/>
</dbReference>
<protein>
    <recommendedName>
        <fullName evidence="2">Domain of unknown function at the cortex 1 domain-containing protein</fullName>
    </recommendedName>
</protein>
<dbReference type="AlphaFoldDB" id="A0A9P7Y496"/>
<reference evidence="3" key="1">
    <citation type="submission" date="2021-06" db="EMBL/GenBank/DDBJ databases">
        <title>Genome Sequence of Mortierella hyaline Strain SCG-10, a Cold-Adapted, Nitrate-Reducing Fungus Isolated from Soil in Minnesota, USA.</title>
        <authorList>
            <person name="Aldossari N."/>
        </authorList>
    </citation>
    <scope>NUCLEOTIDE SEQUENCE</scope>
    <source>
        <strain evidence="3">SCG-10</strain>
    </source>
</reference>
<dbReference type="OrthoDB" id="2119945at2759"/>
<evidence type="ECO:0000259" key="2">
    <source>
        <dbReference type="Pfam" id="PF08588"/>
    </source>
</evidence>
<comment type="caution">
    <text evidence="3">The sequence shown here is derived from an EMBL/GenBank/DDBJ whole genome shotgun (WGS) entry which is preliminary data.</text>
</comment>
<dbReference type="Pfam" id="PF08588">
    <property type="entry name" value="Duc1"/>
    <property type="match status" value="1"/>
</dbReference>
<feature type="compositionally biased region" description="Low complexity" evidence="1">
    <location>
        <begin position="223"/>
        <end position="243"/>
    </location>
</feature>
<dbReference type="PANTHER" id="PTHR34826">
    <property type="entry name" value="UPF0590 PROTEIN C409.17C"/>
    <property type="match status" value="1"/>
</dbReference>
<sequence>MVKLRVSVGGSYTDLAIINPNDERHPFEFETPEFKGRAVIRIKDFVGITNDGSAPIYSNEYFKGHNRKFSIQVEGRFKREWDGEQVYFGTDFDRSVELPHGFETMLRVARYIDPVVKTSLTMDGQPWILSPLVSSINTLAAWRPQDAILPSPPLTPRQTADMAHALNMSESSPMWGFLGKLKRGNRSSAASVSSHTSHDVYGSQPASTNNSNDHLEDSQHNHGSGNSSLSSSSSSSDWPNGSNPTIAATENAFDDSGMPLGQWRPHVEEDTAFFMKKAMTTAQRRKYFQTEVARKLFVFKTDLVHGFEFYSPHMDFNTFDIHMGLSMNIRKYLAGQPVRYTCRTLSGDVVFWAVQFELVD</sequence>
<proteinExistence type="predicted"/>
<keyword evidence="4" id="KW-1185">Reference proteome</keyword>
<feature type="region of interest" description="Disordered" evidence="1">
    <location>
        <begin position="188"/>
        <end position="261"/>
    </location>
</feature>
<evidence type="ECO:0000313" key="4">
    <source>
        <dbReference type="Proteomes" id="UP000707451"/>
    </source>
</evidence>
<name>A0A9P7Y496_9FUNG</name>
<accession>A0A9P7Y496</accession>
<feature type="domain" description="Domain of unknown function at the cortex 1" evidence="2">
    <location>
        <begin position="3"/>
        <end position="359"/>
    </location>
</feature>
<dbReference type="EMBL" id="JAHRHY010000001">
    <property type="protein sequence ID" value="KAG9072482.1"/>
    <property type="molecule type" value="Genomic_DNA"/>
</dbReference>
<organism evidence="3 4">
    <name type="scientific">Linnemannia hyalina</name>
    <dbReference type="NCBI Taxonomy" id="64524"/>
    <lineage>
        <taxon>Eukaryota</taxon>
        <taxon>Fungi</taxon>
        <taxon>Fungi incertae sedis</taxon>
        <taxon>Mucoromycota</taxon>
        <taxon>Mortierellomycotina</taxon>
        <taxon>Mortierellomycetes</taxon>
        <taxon>Mortierellales</taxon>
        <taxon>Mortierellaceae</taxon>
        <taxon>Linnemannia</taxon>
    </lineage>
</organism>